<feature type="region of interest" description="Disordered" evidence="12">
    <location>
        <begin position="617"/>
        <end position="689"/>
    </location>
</feature>
<keyword evidence="8" id="KW-0131">Cell cycle</keyword>
<dbReference type="GO" id="GO:0030479">
    <property type="term" value="C:actin cortical patch"/>
    <property type="evidence" value="ECO:0007669"/>
    <property type="project" value="UniProtKB-ARBA"/>
</dbReference>
<dbReference type="PANTHER" id="PTHR36100">
    <property type="entry name" value="BUD SITE SELECTION PROTEIN 4"/>
    <property type="match status" value="1"/>
</dbReference>
<evidence type="ECO:0000256" key="1">
    <source>
        <dbReference type="ARBA" id="ARBA00009482"/>
    </source>
</evidence>
<evidence type="ECO:0000259" key="13">
    <source>
        <dbReference type="PROSITE" id="PS50003"/>
    </source>
</evidence>
<feature type="compositionally biased region" description="Basic and acidic residues" evidence="12">
    <location>
        <begin position="652"/>
        <end position="667"/>
    </location>
</feature>
<dbReference type="Pfam" id="PF08953">
    <property type="entry name" value="DUF1899"/>
    <property type="match status" value="1"/>
</dbReference>
<dbReference type="PROSITE" id="PS00678">
    <property type="entry name" value="WD_REPEATS_1"/>
    <property type="match status" value="3"/>
</dbReference>
<dbReference type="Pfam" id="PF00400">
    <property type="entry name" value="WD40"/>
    <property type="match status" value="3"/>
</dbReference>
<dbReference type="InterPro" id="IPR036322">
    <property type="entry name" value="WD40_repeat_dom_sf"/>
</dbReference>
<dbReference type="SMART" id="SM01166">
    <property type="entry name" value="DUF1899"/>
    <property type="match status" value="1"/>
</dbReference>
<proteinExistence type="inferred from homology"/>
<dbReference type="FunFam" id="2.130.10.10:FF:000197">
    <property type="entry name" value="Coronin"/>
    <property type="match status" value="1"/>
</dbReference>
<dbReference type="PROSITE" id="PS50294">
    <property type="entry name" value="WD_REPEATS_REGION"/>
    <property type="match status" value="3"/>
</dbReference>
<evidence type="ECO:0000256" key="10">
    <source>
        <dbReference type="PROSITE-ProRule" id="PRU00221"/>
    </source>
</evidence>
<dbReference type="GO" id="GO:0051301">
    <property type="term" value="P:cell division"/>
    <property type="evidence" value="ECO:0007669"/>
    <property type="project" value="UniProtKB-KW"/>
</dbReference>
<dbReference type="CDD" id="cd13278">
    <property type="entry name" value="PH_Bud4"/>
    <property type="match status" value="1"/>
</dbReference>
<feature type="region of interest" description="Disordered" evidence="12">
    <location>
        <begin position="167"/>
        <end position="415"/>
    </location>
</feature>
<dbReference type="Pfam" id="PF00169">
    <property type="entry name" value="PH"/>
    <property type="match status" value="1"/>
</dbReference>
<dbReference type="SMART" id="SM00233">
    <property type="entry name" value="PH"/>
    <property type="match status" value="1"/>
</dbReference>
<dbReference type="EMBL" id="SPUK01000002">
    <property type="protein sequence ID" value="TQV99557.1"/>
    <property type="molecule type" value="Genomic_DNA"/>
</dbReference>
<accession>A0A545VCV8</accession>
<feature type="compositionally biased region" description="Polar residues" evidence="12">
    <location>
        <begin position="72"/>
        <end position="81"/>
    </location>
</feature>
<feature type="compositionally biased region" description="Polar residues" evidence="12">
    <location>
        <begin position="1726"/>
        <end position="1735"/>
    </location>
</feature>
<dbReference type="PROSITE" id="PS50003">
    <property type="entry name" value="PH_DOMAIN"/>
    <property type="match status" value="1"/>
</dbReference>
<feature type="region of interest" description="Disordered" evidence="12">
    <location>
        <begin position="430"/>
        <end position="549"/>
    </location>
</feature>
<dbReference type="InterPro" id="IPR052007">
    <property type="entry name" value="Bud4"/>
</dbReference>
<keyword evidence="4" id="KW-0132">Cell division</keyword>
<sequence>MASGVPRPLSELSPTEKRRNSPSWHQIVSPKKPALGNDSSPFQSSPLDGGSSPRHFWQNRNCENVPYGGGHTATSPSPQRRSSIEKLQRASRVKNSNILALEQKQEYDPTRIPTIERPLAKVQVNSLGFSTSSSASSSGGLRSLDSEYHIPDFKRSDTASTTTSFFSTMSTNTATGPVAVPSTPRANRDQPSNSPTKSSLSPSKFKDSFDPVTGTWSTRSSYVDDDDFSSSRSSHRHVKSVTFDAAPPQINEYEMATPDLSSVGTNSREGSYESDDTDGDRGYYDLAHGQNPEDSFDASLEDTMKTPVVGPDDYSPFGRGHGRFEASPMPEGSPSMALSNSNKHTKSPSSVSSSAEHRPLPPVPNRGHHRVKSSDSSSGLSATAERMINSGQRNLPTPPPALTTKSDIQSFGNSKMPLEERLKLMMMADDGDAKTAAEQQRERRLRRGSARERINSPAADEHNPKAAPEDFEADDTIGDMSALGDFQMPDKISRESILRRVNGNKVTERESDFNLSSPAQSPMRSPERTFDVSVIPEDPDVPIPSTEDSMLEDETIVEDGSVIITRASADYENDVLDLYDEDVDEISILPDDDTYEEDVHQADDVEEFIIASEETPQLALLPEHDLAPEPTAIQPEPAEEPQEILPSPSLPMERDATPEKPFSKPEYDGSGWGDDEEYADKPESPGSVIHHPVKEELLDKRIDSPAIPEQLATIKSASGSKLKTRRSNTPNDIIAMREARRLASQEVPAVPVIPKQHQNRLSQDMAVQLADGEDPFTEFHPSFNDHGLTLELDTGLSLDKDFERVIEGQKRGYLMRQNTKLVTASDKHGEEGRNAKTRSVHNSPIKNDRPQSWTVEPWNPVLRKKSNSSKATSVSSIPPVPGYESNSIPARSIAEEDMSTDASTLDGAERGRLFVKVMGVKDLDLPLPKNERTWFSLTLDNGVHCVTTSWLELARNAPIGQEFELVVPNELEFQLTLNVKLEKPAYLDHPIPARLTKSKTSAFSKVFASPKKRKEMELRQREEERIAKQHQEALARQKSGTPSAYELLSPLVAEVDGSFARSYVCLKEHENRCYGRPYMAEVVCFNEWAQEEEAFACSVKSKRGTGVVVRRAPYNIGKLELQLLFVPRPKNISDDDMPKSMNSCIRELRAAEDRLARSWEGHLSQQGGDCPYWRRRYFKLTGARLTAYHESTRQPRATINLTNAKRLIDDKRALTEKDTMAKGGRRRRSAFAEEEEGYMFVEEGFRIRFNNGEVIDFYADTAEDKEGWMRVLQEVIGRDARHVFGKPTRKDFCYDNIHISRNAWDTNLIKVNPEYLSVNWDSSGGGAFAVIPLNERGKLPDQIPLFRGHTAAVLDTDWHPFNDRFIASASEDGKVFLWEVPEDFTLYTDAEEIPNVAPVSKLAGHSRKVGQVLFNPSAENILASASGDYTIKIWDVTTGQSPLALPHGDIVQSLTWNAAGNMLATTSRDKKIRVWDVRQEKPVHEAPGHAGAKNSRAVWMGEHNRFATTGFSKMSERQIALWEPGNPEPIGGFTMIDSISGVCMPFWDDGSNCLYLAGKGDGNIRYYEYENDKFEFLSEYKSPDPQRGIAFVPRRGINVHENEVMRAYKTVNDSYIEPISFTVPRRAETFQADIFPPATGTKPACSAKEWFDGKTGIPSKIDLESIYEGTAPKEVASDYKAPAHSTPTTPKAETKREEPKREEVKREESKPVVSRGPPPSIKDQKSSISNMANKFQDNEEDEDDDADTTSSFEDIGRPAQRNPVPVRAAEPKLPTKTTSAPAPAPAAAPVVATAPAHTATPSRTPAGASTPVGGTAVESSLEQIKQLIENQTKIITQQNDKIGQLTQEVELLKRKVGSTGSQDQNERIRQLELELEEARS</sequence>
<dbReference type="SUPFAM" id="SSF50729">
    <property type="entry name" value="PH domain-like"/>
    <property type="match status" value="1"/>
</dbReference>
<dbReference type="PRINTS" id="PR00320">
    <property type="entry name" value="GPROTEINBRPT"/>
</dbReference>
<feature type="compositionally biased region" description="Acidic residues" evidence="12">
    <location>
        <begin position="1738"/>
        <end position="1747"/>
    </location>
</feature>
<feature type="region of interest" description="Disordered" evidence="12">
    <location>
        <begin position="1674"/>
        <end position="1817"/>
    </location>
</feature>
<evidence type="ECO:0000256" key="4">
    <source>
        <dbReference type="ARBA" id="ARBA00022618"/>
    </source>
</evidence>
<comment type="similarity">
    <text evidence="1">Belongs to the WD repeat coronin family.</text>
</comment>
<feature type="domain" description="PH" evidence="13">
    <location>
        <begin position="1156"/>
        <end position="1277"/>
    </location>
</feature>
<dbReference type="GO" id="GO:0003779">
    <property type="term" value="F:actin binding"/>
    <property type="evidence" value="ECO:0007669"/>
    <property type="project" value="UniProtKB-KW"/>
</dbReference>
<dbReference type="SMART" id="SM01167">
    <property type="entry name" value="DUF1900"/>
    <property type="match status" value="1"/>
</dbReference>
<evidence type="ECO:0000256" key="8">
    <source>
        <dbReference type="ARBA" id="ARBA00023306"/>
    </source>
</evidence>
<reference evidence="14 15" key="1">
    <citation type="journal article" date="2019" name="Appl. Microbiol. Biotechnol.">
        <title>Genome sequence of Isaria javanica and comparative genome analysis insights into family S53 peptidase evolution in fungal entomopathogens.</title>
        <authorList>
            <person name="Lin R."/>
            <person name="Zhang X."/>
            <person name="Xin B."/>
            <person name="Zou M."/>
            <person name="Gao Y."/>
            <person name="Qin F."/>
            <person name="Hu Q."/>
            <person name="Xie B."/>
            <person name="Cheng X."/>
        </authorList>
    </citation>
    <scope>NUCLEOTIDE SEQUENCE [LARGE SCALE GENOMIC DNA]</scope>
    <source>
        <strain evidence="14 15">IJ1G</strain>
    </source>
</reference>
<dbReference type="InterPro" id="IPR015943">
    <property type="entry name" value="WD40/YVTN_repeat-like_dom_sf"/>
</dbReference>
<feature type="compositionally biased region" description="Polar residues" evidence="12">
    <location>
        <begin position="840"/>
        <end position="854"/>
    </location>
</feature>
<dbReference type="GO" id="GO:0005525">
    <property type="term" value="F:GTP binding"/>
    <property type="evidence" value="ECO:0007669"/>
    <property type="project" value="TreeGrafter"/>
</dbReference>
<dbReference type="Gene3D" id="2.130.10.10">
    <property type="entry name" value="YVTN repeat-like/Quinoprotein amine dehydrogenase"/>
    <property type="match status" value="1"/>
</dbReference>
<dbReference type="InterPro" id="IPR019775">
    <property type="entry name" value="WD40_repeat_CS"/>
</dbReference>
<comment type="subunit">
    <text evidence="9">Binds to F-actin.</text>
</comment>
<feature type="compositionally biased region" description="Polar residues" evidence="12">
    <location>
        <begin position="37"/>
        <end position="46"/>
    </location>
</feature>
<dbReference type="STRING" id="43265.A0A545VCV8"/>
<evidence type="ECO:0000256" key="7">
    <source>
        <dbReference type="ARBA" id="ARBA00023203"/>
    </source>
</evidence>
<feature type="compositionally biased region" description="Polar residues" evidence="12">
    <location>
        <begin position="259"/>
        <end position="269"/>
    </location>
</feature>
<dbReference type="OrthoDB" id="2123378at2759"/>
<keyword evidence="3 10" id="KW-0853">WD repeat</keyword>
<feature type="repeat" description="WD" evidence="10">
    <location>
        <begin position="1402"/>
        <end position="1444"/>
    </location>
</feature>
<dbReference type="PANTHER" id="PTHR36100:SF1">
    <property type="entry name" value="BUD SITE SELECTION PROTEIN 4"/>
    <property type="match status" value="1"/>
</dbReference>
<feature type="coiled-coil region" evidence="11">
    <location>
        <begin position="1821"/>
        <end position="1855"/>
    </location>
</feature>
<feature type="repeat" description="WD" evidence="10">
    <location>
        <begin position="1444"/>
        <end position="1485"/>
    </location>
</feature>
<feature type="region of interest" description="Disordered" evidence="12">
    <location>
        <begin position="817"/>
        <end position="887"/>
    </location>
</feature>
<evidence type="ECO:0000256" key="5">
    <source>
        <dbReference type="ARBA" id="ARBA00022737"/>
    </source>
</evidence>
<feature type="compositionally biased region" description="Low complexity" evidence="12">
    <location>
        <begin position="191"/>
        <end position="203"/>
    </location>
</feature>
<feature type="compositionally biased region" description="Polar residues" evidence="12">
    <location>
        <begin position="513"/>
        <end position="523"/>
    </location>
</feature>
<keyword evidence="7" id="KW-0009">Actin-binding</keyword>
<dbReference type="InterPro" id="IPR001849">
    <property type="entry name" value="PH_domain"/>
</dbReference>
<protein>
    <submittedName>
        <fullName evidence="14">GTP binding protein (Bud4)</fullName>
    </submittedName>
</protein>
<feature type="compositionally biased region" description="Low complexity" evidence="12">
    <location>
        <begin position="1774"/>
        <end position="1806"/>
    </location>
</feature>
<name>A0A545VCV8_9HYPO</name>
<dbReference type="SUPFAM" id="SSF50978">
    <property type="entry name" value="WD40 repeat-like"/>
    <property type="match status" value="1"/>
</dbReference>
<evidence type="ECO:0000313" key="15">
    <source>
        <dbReference type="Proteomes" id="UP000315783"/>
    </source>
</evidence>
<comment type="caution">
    <text evidence="14">The sequence shown here is derived from an EMBL/GenBank/DDBJ whole genome shotgun (WGS) entry which is preliminary data.</text>
</comment>
<evidence type="ECO:0000256" key="2">
    <source>
        <dbReference type="ARBA" id="ARBA00022553"/>
    </source>
</evidence>
<keyword evidence="2" id="KW-0597">Phosphoprotein</keyword>
<evidence type="ECO:0000256" key="3">
    <source>
        <dbReference type="ARBA" id="ARBA00022574"/>
    </source>
</evidence>
<feature type="repeat" description="WD" evidence="10">
    <location>
        <begin position="1346"/>
        <end position="1388"/>
    </location>
</feature>
<dbReference type="SMART" id="SM00320">
    <property type="entry name" value="WD40"/>
    <property type="match status" value="4"/>
</dbReference>
<feature type="compositionally biased region" description="Basic and acidic residues" evidence="12">
    <location>
        <begin position="1692"/>
        <end position="1710"/>
    </location>
</feature>
<dbReference type="PROSITE" id="PS50082">
    <property type="entry name" value="WD_REPEATS_2"/>
    <property type="match status" value="3"/>
</dbReference>
<dbReference type="InterPro" id="IPR012966">
    <property type="entry name" value="AHD"/>
</dbReference>
<dbReference type="FunFam" id="2.30.29.30:FF:000311">
    <property type="entry name" value="GTP binding protein (Bud4)"/>
    <property type="match status" value="1"/>
</dbReference>
<evidence type="ECO:0000256" key="11">
    <source>
        <dbReference type="SAM" id="Coils"/>
    </source>
</evidence>
<keyword evidence="15" id="KW-1185">Reference proteome</keyword>
<dbReference type="InterPro" id="IPR001680">
    <property type="entry name" value="WD40_rpt"/>
</dbReference>
<dbReference type="InterPro" id="IPR011993">
    <property type="entry name" value="PH-like_dom_sf"/>
</dbReference>
<feature type="compositionally biased region" description="Basic and acidic residues" evidence="12">
    <location>
        <begin position="431"/>
        <end position="442"/>
    </location>
</feature>
<feature type="compositionally biased region" description="Polar residues" evidence="12">
    <location>
        <begin position="403"/>
        <end position="413"/>
    </location>
</feature>
<feature type="region of interest" description="Disordered" evidence="12">
    <location>
        <begin position="1"/>
        <end position="106"/>
    </location>
</feature>
<dbReference type="Proteomes" id="UP000315783">
    <property type="component" value="Unassembled WGS sequence"/>
</dbReference>
<dbReference type="Pfam" id="PF08174">
    <property type="entry name" value="Anillin"/>
    <property type="match status" value="1"/>
</dbReference>
<dbReference type="InterPro" id="IPR015048">
    <property type="entry name" value="DUF1899"/>
</dbReference>
<keyword evidence="5" id="KW-0677">Repeat</keyword>
<evidence type="ECO:0000256" key="6">
    <source>
        <dbReference type="ARBA" id="ARBA00023054"/>
    </source>
</evidence>
<evidence type="ECO:0000313" key="14">
    <source>
        <dbReference type="EMBL" id="TQV99557.1"/>
    </source>
</evidence>
<dbReference type="InterPro" id="IPR020472">
    <property type="entry name" value="WD40_PAC1"/>
</dbReference>
<dbReference type="Pfam" id="PF16300">
    <property type="entry name" value="WD40_4"/>
    <property type="match status" value="1"/>
</dbReference>
<organism evidence="14 15">
    <name type="scientific">Cordyceps javanica</name>
    <dbReference type="NCBI Taxonomy" id="43265"/>
    <lineage>
        <taxon>Eukaryota</taxon>
        <taxon>Fungi</taxon>
        <taxon>Dikarya</taxon>
        <taxon>Ascomycota</taxon>
        <taxon>Pezizomycotina</taxon>
        <taxon>Sordariomycetes</taxon>
        <taxon>Hypocreomycetidae</taxon>
        <taxon>Hypocreales</taxon>
        <taxon>Cordycipitaceae</taxon>
        <taxon>Cordyceps</taxon>
    </lineage>
</organism>
<evidence type="ECO:0000256" key="9">
    <source>
        <dbReference type="ARBA" id="ARBA00062568"/>
    </source>
</evidence>
<dbReference type="Gene3D" id="2.30.29.30">
    <property type="entry name" value="Pleckstrin-homology domain (PH domain)/Phosphotyrosine-binding domain (PTB)"/>
    <property type="match status" value="1"/>
</dbReference>
<feature type="compositionally biased region" description="Basic and acidic residues" evidence="12">
    <location>
        <begin position="825"/>
        <end position="834"/>
    </location>
</feature>
<keyword evidence="6 11" id="KW-0175">Coiled coil</keyword>
<evidence type="ECO:0000256" key="12">
    <source>
        <dbReference type="SAM" id="MobiDB-lite"/>
    </source>
</evidence>
<feature type="compositionally biased region" description="Basic and acidic residues" evidence="12">
    <location>
        <begin position="449"/>
        <end position="468"/>
    </location>
</feature>
<gene>
    <name evidence="14" type="ORF">IF1G_01772</name>
</gene>